<dbReference type="EMBL" id="CAJOBI010065683">
    <property type="protein sequence ID" value="CAF4434974.1"/>
    <property type="molecule type" value="Genomic_DNA"/>
</dbReference>
<evidence type="ECO:0000313" key="1">
    <source>
        <dbReference type="EMBL" id="CAF4434974.1"/>
    </source>
</evidence>
<dbReference type="Proteomes" id="UP000676336">
    <property type="component" value="Unassembled WGS sequence"/>
</dbReference>
<proteinExistence type="predicted"/>
<feature type="non-terminal residue" evidence="1">
    <location>
        <position position="1"/>
    </location>
</feature>
<protein>
    <submittedName>
        <fullName evidence="1">Uncharacterized protein</fullName>
    </submittedName>
</protein>
<organism evidence="1 2">
    <name type="scientific">Rotaria magnacalcarata</name>
    <dbReference type="NCBI Taxonomy" id="392030"/>
    <lineage>
        <taxon>Eukaryota</taxon>
        <taxon>Metazoa</taxon>
        <taxon>Spiralia</taxon>
        <taxon>Gnathifera</taxon>
        <taxon>Rotifera</taxon>
        <taxon>Eurotatoria</taxon>
        <taxon>Bdelloidea</taxon>
        <taxon>Philodinida</taxon>
        <taxon>Philodinidae</taxon>
        <taxon>Rotaria</taxon>
    </lineage>
</organism>
<dbReference type="AlphaFoldDB" id="A0A8S2WJZ2"/>
<reference evidence="1" key="1">
    <citation type="submission" date="2021-02" db="EMBL/GenBank/DDBJ databases">
        <authorList>
            <person name="Nowell W R."/>
        </authorList>
    </citation>
    <scope>NUCLEOTIDE SEQUENCE</scope>
</reference>
<sequence>RVRTPEEEVEEKERIIFYIDQLKLTVPSEALAPTRVPRLFQQTSKIPPVPR</sequence>
<comment type="caution">
    <text evidence="1">The sequence shown here is derived from an EMBL/GenBank/DDBJ whole genome shotgun (WGS) entry which is preliminary data.</text>
</comment>
<accession>A0A8S2WJZ2</accession>
<evidence type="ECO:0000313" key="2">
    <source>
        <dbReference type="Proteomes" id="UP000676336"/>
    </source>
</evidence>
<gene>
    <name evidence="1" type="ORF">SMN809_LOCUS32003</name>
</gene>
<name>A0A8S2WJZ2_9BILA</name>